<protein>
    <submittedName>
        <fullName evidence="1">Uncharacterized protein</fullName>
    </submittedName>
</protein>
<keyword evidence="2" id="KW-1185">Reference proteome</keyword>
<reference evidence="1 2" key="1">
    <citation type="submission" date="2007-03" db="EMBL/GenBank/DDBJ databases">
        <authorList>
            <person name="Stal L."/>
            <person name="Ferriera S."/>
            <person name="Johnson J."/>
            <person name="Kravitz S."/>
            <person name="Beeson K."/>
            <person name="Sutton G."/>
            <person name="Rogers Y.-H."/>
            <person name="Friedman R."/>
            <person name="Frazier M."/>
            <person name="Venter J.C."/>
        </authorList>
    </citation>
    <scope>NUCLEOTIDE SEQUENCE [LARGE SCALE GENOMIC DNA]</scope>
    <source>
        <strain evidence="1 2">CCY0110</strain>
    </source>
</reference>
<dbReference type="Proteomes" id="UP000003781">
    <property type="component" value="Unassembled WGS sequence"/>
</dbReference>
<evidence type="ECO:0000313" key="1">
    <source>
        <dbReference type="EMBL" id="EAZ90576.1"/>
    </source>
</evidence>
<name>A3ISK6_9CHRO</name>
<dbReference type="RefSeq" id="WP_008276361.1">
    <property type="nucleotide sequence ID" value="NZ_AAXW01000023.1"/>
</dbReference>
<dbReference type="AlphaFoldDB" id="A3ISK6"/>
<gene>
    <name evidence="1" type="ORF">CY0110_20303</name>
</gene>
<comment type="caution">
    <text evidence="1">The sequence shown here is derived from an EMBL/GenBank/DDBJ whole genome shotgun (WGS) entry which is preliminary data.</text>
</comment>
<organism evidence="1 2">
    <name type="scientific">Crocosphaera chwakensis CCY0110</name>
    <dbReference type="NCBI Taxonomy" id="391612"/>
    <lineage>
        <taxon>Bacteria</taxon>
        <taxon>Bacillati</taxon>
        <taxon>Cyanobacteriota</taxon>
        <taxon>Cyanophyceae</taxon>
        <taxon>Oscillatoriophycideae</taxon>
        <taxon>Chroococcales</taxon>
        <taxon>Aphanothecaceae</taxon>
        <taxon>Crocosphaera</taxon>
        <taxon>Crocosphaera chwakensis</taxon>
    </lineage>
</organism>
<proteinExistence type="predicted"/>
<evidence type="ECO:0000313" key="2">
    <source>
        <dbReference type="Proteomes" id="UP000003781"/>
    </source>
</evidence>
<accession>A3ISK6</accession>
<sequence length="66" mass="7706">MRYPSNQLANVDTQQSKEPSLTHILQQPILELRQGVGILGFQERELKLVEVFQQIHIEFEFAIDKL</sequence>
<dbReference type="EMBL" id="AAXW01000023">
    <property type="protein sequence ID" value="EAZ90576.1"/>
    <property type="molecule type" value="Genomic_DNA"/>
</dbReference>